<dbReference type="GO" id="GO:0008117">
    <property type="term" value="F:sphinganine-1-phosphate aldolase activity"/>
    <property type="evidence" value="ECO:0007669"/>
    <property type="project" value="TreeGrafter"/>
</dbReference>
<evidence type="ECO:0000256" key="3">
    <source>
        <dbReference type="ARBA" id="ARBA00023239"/>
    </source>
</evidence>
<name>A0A3S3NHW1_9MAGN</name>
<evidence type="ECO:0000313" key="4">
    <source>
        <dbReference type="EMBL" id="RWR80000.1"/>
    </source>
</evidence>
<comment type="cofactor">
    <cofactor evidence="1">
        <name>pyridoxal 5'-phosphate</name>
        <dbReference type="ChEBI" id="CHEBI:597326"/>
    </cofactor>
</comment>
<evidence type="ECO:0000256" key="1">
    <source>
        <dbReference type="ARBA" id="ARBA00001933"/>
    </source>
</evidence>
<comment type="caution">
    <text evidence="4">The sequence shown here is derived from an EMBL/GenBank/DDBJ whole genome shotgun (WGS) entry which is preliminary data.</text>
</comment>
<keyword evidence="3 4" id="KW-0456">Lyase</keyword>
<dbReference type="OrthoDB" id="10254570at2759"/>
<proteinExistence type="predicted"/>
<evidence type="ECO:0000313" key="5">
    <source>
        <dbReference type="Proteomes" id="UP000283530"/>
    </source>
</evidence>
<dbReference type="PANTHER" id="PTHR42735">
    <property type="match status" value="1"/>
</dbReference>
<dbReference type="GO" id="GO:0016020">
    <property type="term" value="C:membrane"/>
    <property type="evidence" value="ECO:0007669"/>
    <property type="project" value="GOC"/>
</dbReference>
<dbReference type="PANTHER" id="PTHR42735:SF6">
    <property type="entry name" value="SPHINGOSINE-1-PHOSPHATE LYASE 1"/>
    <property type="match status" value="1"/>
</dbReference>
<protein>
    <submittedName>
        <fullName evidence="4">Sphingosine-1-phosphate lyase</fullName>
    </submittedName>
</protein>
<dbReference type="Gene3D" id="3.90.1150.10">
    <property type="entry name" value="Aspartate Aminotransferase, domain 1"/>
    <property type="match status" value="1"/>
</dbReference>
<organism evidence="4 5">
    <name type="scientific">Cinnamomum micranthum f. kanehirae</name>
    <dbReference type="NCBI Taxonomy" id="337451"/>
    <lineage>
        <taxon>Eukaryota</taxon>
        <taxon>Viridiplantae</taxon>
        <taxon>Streptophyta</taxon>
        <taxon>Embryophyta</taxon>
        <taxon>Tracheophyta</taxon>
        <taxon>Spermatophyta</taxon>
        <taxon>Magnoliopsida</taxon>
        <taxon>Magnoliidae</taxon>
        <taxon>Laurales</taxon>
        <taxon>Lauraceae</taxon>
        <taxon>Cinnamomum</taxon>
    </lineage>
</organism>
<dbReference type="AlphaFoldDB" id="A0A3S3NHW1"/>
<dbReference type="STRING" id="337451.A0A3S3NHW1"/>
<dbReference type="InterPro" id="IPR015424">
    <property type="entry name" value="PyrdxlP-dep_Trfase"/>
</dbReference>
<dbReference type="FunFam" id="6.10.140.2150:FF:000001">
    <property type="entry name" value="Sphingosine-1-phosphate lyase 1"/>
    <property type="match status" value="1"/>
</dbReference>
<dbReference type="InterPro" id="IPR015421">
    <property type="entry name" value="PyrdxlP-dep_Trfase_major"/>
</dbReference>
<keyword evidence="2" id="KW-0663">Pyridoxal phosphate</keyword>
<dbReference type="GO" id="GO:0030149">
    <property type="term" value="P:sphingolipid catabolic process"/>
    <property type="evidence" value="ECO:0007669"/>
    <property type="project" value="TreeGrafter"/>
</dbReference>
<dbReference type="GO" id="GO:0005783">
    <property type="term" value="C:endoplasmic reticulum"/>
    <property type="evidence" value="ECO:0007669"/>
    <property type="project" value="TreeGrafter"/>
</dbReference>
<accession>A0A3S3NHW1</accession>
<dbReference type="Gene3D" id="6.10.140.2150">
    <property type="match status" value="1"/>
</dbReference>
<evidence type="ECO:0000256" key="2">
    <source>
        <dbReference type="ARBA" id="ARBA00022898"/>
    </source>
</evidence>
<dbReference type="InterPro" id="IPR050477">
    <property type="entry name" value="GrpII_AminoAcid_Decarb"/>
</dbReference>
<gene>
    <name evidence="4" type="ORF">CKAN_00860500</name>
</gene>
<dbReference type="Proteomes" id="UP000283530">
    <property type="component" value="Unassembled WGS sequence"/>
</dbReference>
<dbReference type="EMBL" id="QPKB01000003">
    <property type="protein sequence ID" value="RWR80000.1"/>
    <property type="molecule type" value="Genomic_DNA"/>
</dbReference>
<dbReference type="SUPFAM" id="SSF53383">
    <property type="entry name" value="PLP-dependent transferases"/>
    <property type="match status" value="1"/>
</dbReference>
<sequence length="217" mass="23831">MFIEFDSFFLHASVTEWSGGLYVSPTIAGSRPGGLIAGAWAAMMSIGLKGNKMILVKDTEISNLKRIFAAHLWTWDVCGCCSSSYLDNTRLIMEVSRQIQNGVEEIPELFIIGRPDMTIVAFGSNIIDIFEVNDLMSSKGWHLNALQKPNSIHICVTLQHVPVVIDFIRDLRESVNTVKENPGPISGGLAPIYGAAGKMPDRGTVQDLLVHYMDSSC</sequence>
<reference evidence="4 5" key="1">
    <citation type="journal article" date="2019" name="Nat. Plants">
        <title>Stout camphor tree genome fills gaps in understanding of flowering plant genome evolution.</title>
        <authorList>
            <person name="Chaw S.M."/>
            <person name="Liu Y.C."/>
            <person name="Wu Y.W."/>
            <person name="Wang H.Y."/>
            <person name="Lin C.I."/>
            <person name="Wu C.S."/>
            <person name="Ke H.M."/>
            <person name="Chang L.Y."/>
            <person name="Hsu C.Y."/>
            <person name="Yang H.T."/>
            <person name="Sudianto E."/>
            <person name="Hsu M.H."/>
            <person name="Wu K.P."/>
            <person name="Wang L.N."/>
            <person name="Leebens-Mack J.H."/>
            <person name="Tsai I.J."/>
        </authorList>
    </citation>
    <scope>NUCLEOTIDE SEQUENCE [LARGE SCALE GENOMIC DNA]</scope>
    <source>
        <strain evidence="5">cv. Chaw 1501</strain>
        <tissue evidence="4">Young leaves</tissue>
    </source>
</reference>
<keyword evidence="5" id="KW-1185">Reference proteome</keyword>
<dbReference type="InterPro" id="IPR015422">
    <property type="entry name" value="PyrdxlP-dep_Trfase_small"/>
</dbReference>
<dbReference type="Gene3D" id="3.40.640.10">
    <property type="entry name" value="Type I PLP-dependent aspartate aminotransferase-like (Major domain)"/>
    <property type="match status" value="1"/>
</dbReference>